<dbReference type="AlphaFoldDB" id="A0A0N4WLS5"/>
<evidence type="ECO:0000313" key="3">
    <source>
        <dbReference type="WBParaSite" id="HPLM_0001211701-mRNA-1"/>
    </source>
</evidence>
<accession>A0A0N4WLS5</accession>
<dbReference type="Proteomes" id="UP000268014">
    <property type="component" value="Unassembled WGS sequence"/>
</dbReference>
<dbReference type="EMBL" id="UZAF01017762">
    <property type="protein sequence ID" value="VDO44754.1"/>
    <property type="molecule type" value="Genomic_DNA"/>
</dbReference>
<reference evidence="3" key="1">
    <citation type="submission" date="2017-02" db="UniProtKB">
        <authorList>
            <consortium name="WormBaseParasite"/>
        </authorList>
    </citation>
    <scope>IDENTIFICATION</scope>
</reference>
<protein>
    <submittedName>
        <fullName evidence="3">PH domain-containing protein</fullName>
    </submittedName>
</protein>
<reference evidence="1 2" key="2">
    <citation type="submission" date="2018-11" db="EMBL/GenBank/DDBJ databases">
        <authorList>
            <consortium name="Pathogen Informatics"/>
        </authorList>
    </citation>
    <scope>NUCLEOTIDE SEQUENCE [LARGE SCALE GENOMIC DNA]</scope>
    <source>
        <strain evidence="1 2">MHpl1</strain>
    </source>
</reference>
<evidence type="ECO:0000313" key="1">
    <source>
        <dbReference type="EMBL" id="VDO44754.1"/>
    </source>
</evidence>
<proteinExistence type="predicted"/>
<keyword evidence="2" id="KW-1185">Reference proteome</keyword>
<name>A0A0N4WLS5_HAEPC</name>
<dbReference type="OrthoDB" id="5871586at2759"/>
<organism evidence="3">
    <name type="scientific">Haemonchus placei</name>
    <name type="common">Barber's pole worm</name>
    <dbReference type="NCBI Taxonomy" id="6290"/>
    <lineage>
        <taxon>Eukaryota</taxon>
        <taxon>Metazoa</taxon>
        <taxon>Ecdysozoa</taxon>
        <taxon>Nematoda</taxon>
        <taxon>Chromadorea</taxon>
        <taxon>Rhabditida</taxon>
        <taxon>Rhabditina</taxon>
        <taxon>Rhabditomorpha</taxon>
        <taxon>Strongyloidea</taxon>
        <taxon>Trichostrongylidae</taxon>
        <taxon>Haemonchus</taxon>
    </lineage>
</organism>
<gene>
    <name evidence="1" type="ORF">HPLM_LOCUS12109</name>
</gene>
<evidence type="ECO:0000313" key="2">
    <source>
        <dbReference type="Proteomes" id="UP000268014"/>
    </source>
</evidence>
<sequence>MLEDETSGWYRLEDGILVVWEGVCCLKLNDVIHLFKIRDGKLLDITMPTDIEVKQVCSDGYWECAEVTGTLDKSQSMFYYHADNTKNAQLMLKHLIELTSTTIQSLNIRLDPDPLRLLNSKQISNRISEWSQLGKQYCNDYRIILDSNMPL</sequence>
<dbReference type="WBParaSite" id="HPLM_0001211701-mRNA-1">
    <property type="protein sequence ID" value="HPLM_0001211701-mRNA-1"/>
    <property type="gene ID" value="HPLM_0001211701"/>
</dbReference>
<dbReference type="OMA" id="YCNDYRI"/>